<dbReference type="GO" id="GO:0005737">
    <property type="term" value="C:cytoplasm"/>
    <property type="evidence" value="ECO:0007669"/>
    <property type="project" value="TreeGrafter"/>
</dbReference>
<feature type="domain" description="Ketopantoate reductase N-terminal" evidence="6">
    <location>
        <begin position="10"/>
        <end position="137"/>
    </location>
</feature>
<dbReference type="PANTHER" id="PTHR21708">
    <property type="entry name" value="PROBABLE 2-DEHYDROPANTOATE 2-REDUCTASE"/>
    <property type="match status" value="1"/>
</dbReference>
<dbReference type="InterPro" id="IPR013332">
    <property type="entry name" value="KPR_N"/>
</dbReference>
<gene>
    <name evidence="8" type="ORF">H9926_07190</name>
</gene>
<accession>A0A9D2TSR0</accession>
<evidence type="ECO:0000313" key="9">
    <source>
        <dbReference type="Proteomes" id="UP000823922"/>
    </source>
</evidence>
<dbReference type="InterPro" id="IPR013328">
    <property type="entry name" value="6PGD_dom2"/>
</dbReference>
<dbReference type="Gene3D" id="3.40.50.720">
    <property type="entry name" value="NAD(P)-binding Rossmann-like Domain"/>
    <property type="match status" value="1"/>
</dbReference>
<dbReference type="SUPFAM" id="SSF51735">
    <property type="entry name" value="NAD(P)-binding Rossmann-fold domains"/>
    <property type="match status" value="1"/>
</dbReference>
<comment type="caution">
    <text evidence="8">The sequence shown here is derived from an EMBL/GenBank/DDBJ whole genome shotgun (WGS) entry which is preliminary data.</text>
</comment>
<dbReference type="InterPro" id="IPR013752">
    <property type="entry name" value="KPA_reductase"/>
</dbReference>
<reference evidence="8" key="2">
    <citation type="submission" date="2021-04" db="EMBL/GenBank/DDBJ databases">
        <authorList>
            <person name="Gilroy R."/>
        </authorList>
    </citation>
    <scope>NUCLEOTIDE SEQUENCE</scope>
    <source>
        <strain evidence="8">ChiBcec1-1630</strain>
    </source>
</reference>
<dbReference type="InterPro" id="IPR003710">
    <property type="entry name" value="ApbA"/>
</dbReference>
<dbReference type="SUPFAM" id="SSF48179">
    <property type="entry name" value="6-phosphogluconate dehydrogenase C-terminal domain-like"/>
    <property type="match status" value="1"/>
</dbReference>
<keyword evidence="3 4" id="KW-0560">Oxidoreductase</keyword>
<dbReference type="AlphaFoldDB" id="A0A9D2TSR0"/>
<keyword evidence="5" id="KW-0472">Membrane</keyword>
<protein>
    <recommendedName>
        <fullName evidence="4">2-dehydropantoate 2-reductase</fullName>
        <ecNumber evidence="4">1.1.1.169</ecNumber>
    </recommendedName>
    <alternativeName>
        <fullName evidence="4">Ketopantoate reductase</fullName>
    </alternativeName>
</protein>
<keyword evidence="5" id="KW-0812">Transmembrane</keyword>
<dbReference type="PANTHER" id="PTHR21708:SF26">
    <property type="entry name" value="2-DEHYDROPANTOATE 2-REDUCTASE"/>
    <property type="match status" value="1"/>
</dbReference>
<keyword evidence="5" id="KW-1133">Transmembrane helix</keyword>
<feature type="transmembrane region" description="Helical" evidence="5">
    <location>
        <begin position="7"/>
        <end position="26"/>
    </location>
</feature>
<evidence type="ECO:0000259" key="7">
    <source>
        <dbReference type="Pfam" id="PF08546"/>
    </source>
</evidence>
<comment type="pathway">
    <text evidence="4">Cofactor biosynthesis; (R)-pantothenate biosynthesis; (R)-pantoate from 3-methyl-2-oxobutanoate: step 2/2.</text>
</comment>
<dbReference type="InterPro" id="IPR008927">
    <property type="entry name" value="6-PGluconate_DH-like_C_sf"/>
</dbReference>
<dbReference type="InterPro" id="IPR036291">
    <property type="entry name" value="NAD(P)-bd_dom_sf"/>
</dbReference>
<dbReference type="Pfam" id="PF08546">
    <property type="entry name" value="ApbA_C"/>
    <property type="match status" value="1"/>
</dbReference>
<proteinExistence type="inferred from homology"/>
<evidence type="ECO:0000256" key="5">
    <source>
        <dbReference type="SAM" id="Phobius"/>
    </source>
</evidence>
<organism evidence="8 9">
    <name type="scientific">Candidatus Eisenbergiella intestinigallinarum</name>
    <dbReference type="NCBI Taxonomy" id="2838549"/>
    <lineage>
        <taxon>Bacteria</taxon>
        <taxon>Bacillati</taxon>
        <taxon>Bacillota</taxon>
        <taxon>Clostridia</taxon>
        <taxon>Lachnospirales</taxon>
        <taxon>Lachnospiraceae</taxon>
        <taxon>Eisenbergiella</taxon>
    </lineage>
</organism>
<comment type="catalytic activity">
    <reaction evidence="4">
        <text>(R)-pantoate + NADP(+) = 2-dehydropantoate + NADPH + H(+)</text>
        <dbReference type="Rhea" id="RHEA:16233"/>
        <dbReference type="ChEBI" id="CHEBI:11561"/>
        <dbReference type="ChEBI" id="CHEBI:15378"/>
        <dbReference type="ChEBI" id="CHEBI:15980"/>
        <dbReference type="ChEBI" id="CHEBI:57783"/>
        <dbReference type="ChEBI" id="CHEBI:58349"/>
        <dbReference type="EC" id="1.1.1.169"/>
    </reaction>
</comment>
<evidence type="ECO:0000259" key="6">
    <source>
        <dbReference type="Pfam" id="PF02558"/>
    </source>
</evidence>
<dbReference type="Gene3D" id="1.10.1040.10">
    <property type="entry name" value="N-(1-d-carboxylethyl)-l-norvaline Dehydrogenase, domain 2"/>
    <property type="match status" value="1"/>
</dbReference>
<dbReference type="InterPro" id="IPR051402">
    <property type="entry name" value="KPR-Related"/>
</dbReference>
<dbReference type="EC" id="1.1.1.169" evidence="4"/>
<dbReference type="Proteomes" id="UP000823922">
    <property type="component" value="Unassembled WGS sequence"/>
</dbReference>
<keyword evidence="4" id="KW-0566">Pantothenate biosynthesis</keyword>
<keyword evidence="2 4" id="KW-0521">NADP</keyword>
<dbReference type="GO" id="GO:0008677">
    <property type="term" value="F:2-dehydropantoate 2-reductase activity"/>
    <property type="evidence" value="ECO:0007669"/>
    <property type="project" value="UniProtKB-EC"/>
</dbReference>
<evidence type="ECO:0000313" key="8">
    <source>
        <dbReference type="EMBL" id="HJC87780.1"/>
    </source>
</evidence>
<feature type="domain" description="Ketopantoate reductase C-terminal" evidence="7">
    <location>
        <begin position="181"/>
        <end position="299"/>
    </location>
</feature>
<name>A0A9D2TSR0_9FIRM</name>
<evidence type="ECO:0000256" key="4">
    <source>
        <dbReference type="RuleBase" id="RU362068"/>
    </source>
</evidence>
<evidence type="ECO:0000256" key="1">
    <source>
        <dbReference type="ARBA" id="ARBA00007870"/>
    </source>
</evidence>
<dbReference type="NCBIfam" id="TIGR00745">
    <property type="entry name" value="apbA_panE"/>
    <property type="match status" value="1"/>
</dbReference>
<sequence length="309" mass="34562">MEKKTEIRTVGIMGAGAVGAYFLWGMRNLPCGTLCLIARGERKERLQKEGMIINGERFLYPVKTPEEAAGVDLLLITTKYGALPGLLEDIKTVVKPQTAVLSLLNGVDSEEIIGEAIGEEHMLYSLMRISSERNGNIIFFDPKETRGMWFGEKGIHQITPRAQAVLDLFAQTDCRCTWKEDIMAELWYKYAINISHNLPQAVLGVGLGCYEDSEHMSFLARKLWGEVMAVADARGIATRDYTPPCCSRKNAHLSTLQDLLAKRHTEIDMFAGAMIRMGKEAGIPVPYCEYTFHAIKALEEKNDGKFDYS</sequence>
<dbReference type="EMBL" id="DWVS01000182">
    <property type="protein sequence ID" value="HJC87780.1"/>
    <property type="molecule type" value="Genomic_DNA"/>
</dbReference>
<dbReference type="GO" id="GO:0015940">
    <property type="term" value="P:pantothenate biosynthetic process"/>
    <property type="evidence" value="ECO:0007669"/>
    <property type="project" value="UniProtKB-KW"/>
</dbReference>
<evidence type="ECO:0000256" key="2">
    <source>
        <dbReference type="ARBA" id="ARBA00022857"/>
    </source>
</evidence>
<comment type="similarity">
    <text evidence="1 4">Belongs to the ketopantoate reductase family.</text>
</comment>
<comment type="function">
    <text evidence="4">Catalyzes the NADPH-dependent reduction of ketopantoate into pantoic acid.</text>
</comment>
<dbReference type="Pfam" id="PF02558">
    <property type="entry name" value="ApbA"/>
    <property type="match status" value="1"/>
</dbReference>
<reference evidence="8" key="1">
    <citation type="journal article" date="2021" name="PeerJ">
        <title>Extensive microbial diversity within the chicken gut microbiome revealed by metagenomics and culture.</title>
        <authorList>
            <person name="Gilroy R."/>
            <person name="Ravi A."/>
            <person name="Getino M."/>
            <person name="Pursley I."/>
            <person name="Horton D.L."/>
            <person name="Alikhan N.F."/>
            <person name="Baker D."/>
            <person name="Gharbi K."/>
            <person name="Hall N."/>
            <person name="Watson M."/>
            <person name="Adriaenssens E.M."/>
            <person name="Foster-Nyarko E."/>
            <person name="Jarju S."/>
            <person name="Secka A."/>
            <person name="Antonio M."/>
            <person name="Oren A."/>
            <person name="Chaudhuri R.R."/>
            <person name="La Ragione R."/>
            <person name="Hildebrand F."/>
            <person name="Pallen M.J."/>
        </authorList>
    </citation>
    <scope>NUCLEOTIDE SEQUENCE</scope>
    <source>
        <strain evidence="8">ChiBcec1-1630</strain>
    </source>
</reference>
<evidence type="ECO:0000256" key="3">
    <source>
        <dbReference type="ARBA" id="ARBA00023002"/>
    </source>
</evidence>